<dbReference type="CDD" id="cd01189">
    <property type="entry name" value="INT_ICEBs1_C_like"/>
    <property type="match status" value="1"/>
</dbReference>
<name>A0A510HER1_9ACTN</name>
<evidence type="ECO:0000313" key="9">
    <source>
        <dbReference type="Proteomes" id="UP000318065"/>
    </source>
</evidence>
<dbReference type="InterPro" id="IPR011010">
    <property type="entry name" value="DNA_brk_join_enz"/>
</dbReference>
<sequence>MGRRGNGEGSITRHKKSGKWMARYWVETPEGRKRRTLYADTRKEVADKLAAALAEASNGLVYDAEDATLADYLTRWLEDCVRGSVRPTTHKSYAWLMQRHAIPAIGHIKLKKLTPAHLQGLYRAKLDGGLSPRTVQYLHVVLHRALKQALRWGLISRNPAEAVDPPKVRKEEMRPLSPEEARRFLEAAEGDRLEALYVLALTTGMRQGELLGLKWEDIDLDAATLTVRRTLTAAEGGRPLFSSPKTAKGRRSIRLTPGAVAALKAHKVRQAEEKLRSPLWKDYGLVFTTEAGTPIDRHNLIQRSFLPLLRRAGLPKIRFHDLRHTAATLLLSKGQHPKLVQELLGHSTIAITLDTYSHVLPGMGDTLAAAMEEALG</sequence>
<dbReference type="GO" id="GO:0015074">
    <property type="term" value="P:DNA integration"/>
    <property type="evidence" value="ECO:0007669"/>
    <property type="project" value="UniProtKB-KW"/>
</dbReference>
<feature type="domain" description="Tyr recombinase" evidence="6">
    <location>
        <begin position="171"/>
        <end position="372"/>
    </location>
</feature>
<proteinExistence type="inferred from homology"/>
<dbReference type="PANTHER" id="PTHR30349">
    <property type="entry name" value="PHAGE INTEGRASE-RELATED"/>
    <property type="match status" value="1"/>
</dbReference>
<evidence type="ECO:0000256" key="4">
    <source>
        <dbReference type="ARBA" id="ARBA00023172"/>
    </source>
</evidence>
<keyword evidence="2" id="KW-0229">DNA integration</keyword>
<dbReference type="Proteomes" id="UP000318065">
    <property type="component" value="Chromosome"/>
</dbReference>
<evidence type="ECO:0000256" key="1">
    <source>
        <dbReference type="ARBA" id="ARBA00008857"/>
    </source>
</evidence>
<keyword evidence="9" id="KW-1185">Reference proteome</keyword>
<dbReference type="Gene3D" id="1.10.150.130">
    <property type="match status" value="1"/>
</dbReference>
<gene>
    <name evidence="8" type="ORF">RxyAA322_02840</name>
</gene>
<dbReference type="InterPro" id="IPR050090">
    <property type="entry name" value="Tyrosine_recombinase_XerCD"/>
</dbReference>
<dbReference type="InterPro" id="IPR010998">
    <property type="entry name" value="Integrase_recombinase_N"/>
</dbReference>
<dbReference type="PANTHER" id="PTHR30349:SF41">
    <property type="entry name" value="INTEGRASE_RECOMBINASE PROTEIN MJ0367-RELATED"/>
    <property type="match status" value="1"/>
</dbReference>
<dbReference type="InterPro" id="IPR013762">
    <property type="entry name" value="Integrase-like_cat_sf"/>
</dbReference>
<dbReference type="OrthoDB" id="1822491at2"/>
<keyword evidence="3 5" id="KW-0238">DNA-binding</keyword>
<dbReference type="GO" id="GO:0003677">
    <property type="term" value="F:DNA binding"/>
    <property type="evidence" value="ECO:0007669"/>
    <property type="project" value="UniProtKB-UniRule"/>
</dbReference>
<evidence type="ECO:0000256" key="3">
    <source>
        <dbReference type="ARBA" id="ARBA00023125"/>
    </source>
</evidence>
<dbReference type="Pfam" id="PF00589">
    <property type="entry name" value="Phage_integrase"/>
    <property type="match status" value="1"/>
</dbReference>
<dbReference type="RefSeq" id="WP_143526577.1">
    <property type="nucleotide sequence ID" value="NZ_AP019791.1"/>
</dbReference>
<dbReference type="PROSITE" id="PS51900">
    <property type="entry name" value="CB"/>
    <property type="match status" value="1"/>
</dbReference>
<dbReference type="AlphaFoldDB" id="A0A510HER1"/>
<dbReference type="Pfam" id="PF14659">
    <property type="entry name" value="Phage_int_SAM_3"/>
    <property type="match status" value="1"/>
</dbReference>
<accession>A0A510HER1</accession>
<organism evidence="8 9">
    <name type="scientific">Rubrobacter xylanophilus</name>
    <dbReference type="NCBI Taxonomy" id="49319"/>
    <lineage>
        <taxon>Bacteria</taxon>
        <taxon>Bacillati</taxon>
        <taxon>Actinomycetota</taxon>
        <taxon>Rubrobacteria</taxon>
        <taxon>Rubrobacterales</taxon>
        <taxon>Rubrobacteraceae</taxon>
        <taxon>Rubrobacter</taxon>
    </lineage>
</organism>
<evidence type="ECO:0000313" key="8">
    <source>
        <dbReference type="EMBL" id="BBL78430.1"/>
    </source>
</evidence>
<dbReference type="Gene3D" id="1.10.443.10">
    <property type="entry name" value="Intergrase catalytic core"/>
    <property type="match status" value="1"/>
</dbReference>
<evidence type="ECO:0000256" key="2">
    <source>
        <dbReference type="ARBA" id="ARBA00022908"/>
    </source>
</evidence>
<dbReference type="EMBL" id="AP019791">
    <property type="protein sequence ID" value="BBL78430.1"/>
    <property type="molecule type" value="Genomic_DNA"/>
</dbReference>
<reference evidence="8" key="1">
    <citation type="journal article" date="2019" name="Microbiol. Resour. Announc.">
        <title>Complete Genome Sequence of Rubrobacter xylanophilus Strain AA3-22, Isolated from Arima Onsen in Japan.</title>
        <authorList>
            <person name="Tomariguchi N."/>
            <person name="Miyazaki K."/>
        </authorList>
    </citation>
    <scope>NUCLEOTIDE SEQUENCE [LARGE SCALE GENOMIC DNA]</scope>
    <source>
        <strain evidence="8">AA3-22</strain>
    </source>
</reference>
<evidence type="ECO:0000259" key="7">
    <source>
        <dbReference type="PROSITE" id="PS51900"/>
    </source>
</evidence>
<evidence type="ECO:0000259" key="6">
    <source>
        <dbReference type="PROSITE" id="PS51898"/>
    </source>
</evidence>
<protein>
    <submittedName>
        <fullName evidence="8">Site-specific integrase</fullName>
    </submittedName>
</protein>
<dbReference type="GO" id="GO:0006310">
    <property type="term" value="P:DNA recombination"/>
    <property type="evidence" value="ECO:0007669"/>
    <property type="project" value="UniProtKB-KW"/>
</dbReference>
<dbReference type="InterPro" id="IPR004107">
    <property type="entry name" value="Integrase_SAM-like_N"/>
</dbReference>
<dbReference type="InterPro" id="IPR002104">
    <property type="entry name" value="Integrase_catalytic"/>
</dbReference>
<evidence type="ECO:0000256" key="5">
    <source>
        <dbReference type="PROSITE-ProRule" id="PRU01248"/>
    </source>
</evidence>
<dbReference type="PROSITE" id="PS51898">
    <property type="entry name" value="TYR_RECOMBINASE"/>
    <property type="match status" value="1"/>
</dbReference>
<keyword evidence="4" id="KW-0233">DNA recombination</keyword>
<comment type="similarity">
    <text evidence="1">Belongs to the 'phage' integrase family.</text>
</comment>
<feature type="domain" description="Core-binding (CB)" evidence="7">
    <location>
        <begin position="67"/>
        <end position="150"/>
    </location>
</feature>
<dbReference type="InterPro" id="IPR044068">
    <property type="entry name" value="CB"/>
</dbReference>
<dbReference type="SUPFAM" id="SSF56349">
    <property type="entry name" value="DNA breaking-rejoining enzymes"/>
    <property type="match status" value="1"/>
</dbReference>